<organism evidence="5 6">
    <name type="scientific">Mycolicibacterium chubuense</name>
    <name type="common">Mycobacterium chubuense</name>
    <dbReference type="NCBI Taxonomy" id="1800"/>
    <lineage>
        <taxon>Bacteria</taxon>
        <taxon>Bacillati</taxon>
        <taxon>Actinomycetota</taxon>
        <taxon>Actinomycetes</taxon>
        <taxon>Mycobacteriales</taxon>
        <taxon>Mycobacteriaceae</taxon>
        <taxon>Mycolicibacterium</taxon>
    </lineage>
</organism>
<comment type="caution">
    <text evidence="5">The sequence shown here is derived from an EMBL/GenBank/DDBJ whole genome shotgun (WGS) entry which is preliminary data.</text>
</comment>
<dbReference type="RefSeq" id="WP_172506375.1">
    <property type="nucleotide sequence ID" value="NZ_JYNX01000017.1"/>
</dbReference>
<dbReference type="SMART" id="SM00347">
    <property type="entry name" value="HTH_MARR"/>
    <property type="match status" value="1"/>
</dbReference>
<dbReference type="PROSITE" id="PS50995">
    <property type="entry name" value="HTH_MARR_2"/>
    <property type="match status" value="1"/>
</dbReference>
<gene>
    <name evidence="5" type="ORF">MCHUDSM44219_00727</name>
</gene>
<dbReference type="AlphaFoldDB" id="A0A0J6ZHD6"/>
<dbReference type="Gene3D" id="1.10.10.10">
    <property type="entry name" value="Winged helix-like DNA-binding domain superfamily/Winged helix DNA-binding domain"/>
    <property type="match status" value="1"/>
</dbReference>
<dbReference type="PROSITE" id="PS01117">
    <property type="entry name" value="HTH_MARR_1"/>
    <property type="match status" value="1"/>
</dbReference>
<evidence type="ECO:0000259" key="4">
    <source>
        <dbReference type="PROSITE" id="PS50995"/>
    </source>
</evidence>
<accession>A0A0J6ZHD6</accession>
<dbReference type="Proteomes" id="UP000036176">
    <property type="component" value="Unassembled WGS sequence"/>
</dbReference>
<dbReference type="PATRIC" id="fig|1800.3.peg.733"/>
<name>A0A0J6ZHD6_MYCCU</name>
<dbReference type="PANTHER" id="PTHR39515">
    <property type="entry name" value="CONSERVED PROTEIN"/>
    <property type="match status" value="1"/>
</dbReference>
<dbReference type="GO" id="GO:0003677">
    <property type="term" value="F:DNA binding"/>
    <property type="evidence" value="ECO:0007669"/>
    <property type="project" value="UniProtKB-KW"/>
</dbReference>
<dbReference type="InterPro" id="IPR036390">
    <property type="entry name" value="WH_DNA-bd_sf"/>
</dbReference>
<dbReference type="InterPro" id="IPR052526">
    <property type="entry name" value="HTH-type_Bedaq_tolerance"/>
</dbReference>
<protein>
    <submittedName>
        <fullName evidence="5">MarR family protein</fullName>
    </submittedName>
</protein>
<reference evidence="5 6" key="1">
    <citation type="journal article" date="2015" name="Genome Biol. Evol.">
        <title>Characterization of Three Mycobacterium spp. with Potential Use in Bioremediation by Genome Sequencing and Comparative Genomics.</title>
        <authorList>
            <person name="Das S."/>
            <person name="Pettersson B.M."/>
            <person name="Behra P.R."/>
            <person name="Ramesh M."/>
            <person name="Dasgupta S."/>
            <person name="Bhattacharya A."/>
            <person name="Kirsebom L.A."/>
        </authorList>
    </citation>
    <scope>NUCLEOTIDE SEQUENCE [LARGE SCALE GENOMIC DNA]</scope>
    <source>
        <strain evidence="5 6">DSM 44219</strain>
    </source>
</reference>
<evidence type="ECO:0000256" key="3">
    <source>
        <dbReference type="ARBA" id="ARBA00023163"/>
    </source>
</evidence>
<keyword evidence="1" id="KW-0805">Transcription regulation</keyword>
<keyword evidence="2" id="KW-0238">DNA-binding</keyword>
<dbReference type="InterPro" id="IPR036388">
    <property type="entry name" value="WH-like_DNA-bd_sf"/>
</dbReference>
<evidence type="ECO:0000313" key="6">
    <source>
        <dbReference type="Proteomes" id="UP000036176"/>
    </source>
</evidence>
<evidence type="ECO:0000256" key="2">
    <source>
        <dbReference type="ARBA" id="ARBA00023125"/>
    </source>
</evidence>
<dbReference type="EMBL" id="JYNX01000017">
    <property type="protein sequence ID" value="KMO84276.1"/>
    <property type="molecule type" value="Genomic_DNA"/>
</dbReference>
<dbReference type="SUPFAM" id="SSF46785">
    <property type="entry name" value="Winged helix' DNA-binding domain"/>
    <property type="match status" value="1"/>
</dbReference>
<keyword evidence="3" id="KW-0804">Transcription</keyword>
<feature type="domain" description="HTH marR-type" evidence="4">
    <location>
        <begin position="11"/>
        <end position="149"/>
    </location>
</feature>
<sequence>MAMSRDLPTERQAIGQLLVRLLRQFRAELAAPRTERGYGDVRDAHMHVFGAIRTGHVRLTEIAARAQLSLSATSELVNELESFGYLARRADPSDGRAKLVVLTARGEQLMRDAGGRVAEIEARWADIVGADRFQAACAVLQELLDTLEPADARR</sequence>
<dbReference type="Pfam" id="PF12802">
    <property type="entry name" value="MarR_2"/>
    <property type="match status" value="1"/>
</dbReference>
<proteinExistence type="predicted"/>
<dbReference type="InterPro" id="IPR023187">
    <property type="entry name" value="Tscrpt_reg_MarR-type_CS"/>
</dbReference>
<evidence type="ECO:0000256" key="1">
    <source>
        <dbReference type="ARBA" id="ARBA00023015"/>
    </source>
</evidence>
<keyword evidence="6" id="KW-1185">Reference proteome</keyword>
<dbReference type="PANTHER" id="PTHR39515:SF2">
    <property type="entry name" value="HTH-TYPE TRANSCRIPTIONAL REGULATOR RV0880"/>
    <property type="match status" value="1"/>
</dbReference>
<dbReference type="GO" id="GO:0003700">
    <property type="term" value="F:DNA-binding transcription factor activity"/>
    <property type="evidence" value="ECO:0007669"/>
    <property type="project" value="InterPro"/>
</dbReference>
<dbReference type="InterPro" id="IPR000835">
    <property type="entry name" value="HTH_MarR-typ"/>
</dbReference>
<evidence type="ECO:0000313" key="5">
    <source>
        <dbReference type="EMBL" id="KMO84276.1"/>
    </source>
</evidence>